<evidence type="ECO:0000256" key="3">
    <source>
        <dbReference type="ARBA" id="ARBA00022692"/>
    </source>
</evidence>
<evidence type="ECO:0000256" key="7">
    <source>
        <dbReference type="PIRSR" id="PIRSR005091-2"/>
    </source>
</evidence>
<evidence type="ECO:0000256" key="9">
    <source>
        <dbReference type="SAM" id="Phobius"/>
    </source>
</evidence>
<dbReference type="RefSeq" id="WP_269309608.1">
    <property type="nucleotide sequence ID" value="NZ_CP098242.1"/>
</dbReference>
<evidence type="ECO:0000256" key="8">
    <source>
        <dbReference type="PIRSR" id="PIRSR005091-3"/>
    </source>
</evidence>
<evidence type="ECO:0000313" key="12">
    <source>
        <dbReference type="Proteomes" id="UP001156215"/>
    </source>
</evidence>
<dbReference type="PIRSF" id="PIRSF005091">
    <property type="entry name" value="Mmb_sulf_HI1246"/>
    <property type="match status" value="1"/>
</dbReference>
<evidence type="ECO:0000256" key="2">
    <source>
        <dbReference type="ARBA" id="ARBA00022475"/>
    </source>
</evidence>
<dbReference type="Pfam" id="PF00884">
    <property type="entry name" value="Sulfatase"/>
    <property type="match status" value="1"/>
</dbReference>
<feature type="transmembrane region" description="Helical" evidence="9">
    <location>
        <begin position="12"/>
        <end position="29"/>
    </location>
</feature>
<dbReference type="Proteomes" id="UP001156215">
    <property type="component" value="Chromosome"/>
</dbReference>
<dbReference type="Gene3D" id="3.30.1120.80">
    <property type="match status" value="1"/>
</dbReference>
<dbReference type="GO" id="GO:0005886">
    <property type="term" value="C:plasma membrane"/>
    <property type="evidence" value="ECO:0007669"/>
    <property type="project" value="UniProtKB-SubCell"/>
</dbReference>
<evidence type="ECO:0000256" key="6">
    <source>
        <dbReference type="PIRSR" id="PIRSR005091-1"/>
    </source>
</evidence>
<dbReference type="PANTHER" id="PTHR47371:SF3">
    <property type="entry name" value="PHOSPHOGLYCEROL TRANSFERASE I"/>
    <property type="match status" value="1"/>
</dbReference>
<comment type="subcellular location">
    <subcellularLocation>
        <location evidence="1">Cell membrane</location>
        <topology evidence="1">Multi-pass membrane protein</topology>
    </subcellularLocation>
</comment>
<dbReference type="Gene3D" id="3.40.720.10">
    <property type="entry name" value="Alkaline Phosphatase, subunit A"/>
    <property type="match status" value="1"/>
</dbReference>
<feature type="transmembrane region" description="Helical" evidence="9">
    <location>
        <begin position="49"/>
        <end position="73"/>
    </location>
</feature>
<keyword evidence="2" id="KW-1003">Cell membrane</keyword>
<gene>
    <name evidence="11" type="ORF">NB640_02685</name>
</gene>
<proteinExistence type="predicted"/>
<evidence type="ECO:0000256" key="5">
    <source>
        <dbReference type="ARBA" id="ARBA00023136"/>
    </source>
</evidence>
<evidence type="ECO:0000256" key="4">
    <source>
        <dbReference type="ARBA" id="ARBA00022989"/>
    </source>
</evidence>
<dbReference type="EMBL" id="CP098242">
    <property type="protein sequence ID" value="WAW10584.1"/>
    <property type="molecule type" value="Genomic_DNA"/>
</dbReference>
<keyword evidence="3 9" id="KW-0812">Transmembrane</keyword>
<dbReference type="KEGG" id="ovb:NB640_02685"/>
<protein>
    <submittedName>
        <fullName evidence="11">LTA synthase family protein</fullName>
    </submittedName>
</protein>
<feature type="transmembrane region" description="Helical" evidence="9">
    <location>
        <begin position="139"/>
        <end position="158"/>
    </location>
</feature>
<dbReference type="InterPro" id="IPR050448">
    <property type="entry name" value="OpgB/LTA_synthase_biosynth"/>
</dbReference>
<sequence length="637" mass="72615">MRQPLRLRLYRLIQVTVITWAMFLLMRLFDFWWNRPEFADYAWKEIRQALMLGFRFDASALAHLMVVPALLVILPLPKILDKRRWYLAVLVLFLTAAPLFAMGWIDIELVRFVKARMTVSTLFLFREGSFSFSDLMGNYAFLIVSGFFFWCLWAYCLWKIAQKATVENETDRLRFSLYWVLSLLVIIACLVIGIRGGIKNSKPIRIVDTYPDLQLGNWALNTPFTFIKELRSTPVTGKVYFGDMEKLTPYLNGSVETSSVMEGHRPTKPQNIVVFMMESLSQDHMGKVNGQKGFTPFIDELAEKSLFFHEGYANANRSIEGIPAVLGGIPALGTDPFLVSPYANAEFEGLGNALSEQGYSTAFFHGGKKGTMFLDKFAVRAGFQQHFAKEDYPNPADMDTSWGVFDEPYFQYVAGKLDEMHEQGKPFAVGVFSLTAHFPFNIPEQYKGKLPEGPIPVLRSQAYADLALRRFFETAKNKPWYKDTLFVITADHGTHMHLENYRKDPLGSWRIPILYFHPSVQLPQVNTAQPTQQIDILPSILDFLGISSDRMNPLGRSVFKPGPRTIVVRTNAGMYSISENAVIFEAKNGEKPVGYNRGTTDLLQDVPEELLLRGHAAIEFYNTGLKQRRLYLPKDKK</sequence>
<reference evidence="11" key="1">
    <citation type="journal article" date="2022" name="Front. Microbiol.">
        <title>New perspectives on an old grouping: The genomic and phenotypic variability of Oxalobacter formigenes and the implications for calcium oxalate stone prevention.</title>
        <authorList>
            <person name="Chmiel J.A."/>
            <person name="Carr C."/>
            <person name="Stuivenberg G.A."/>
            <person name="Venema R."/>
            <person name="Chanyi R.M."/>
            <person name="Al K.F."/>
            <person name="Giguere D."/>
            <person name="Say H."/>
            <person name="Akouris P.P."/>
            <person name="Dominguez Romero S.A."/>
            <person name="Kwong A."/>
            <person name="Tai V."/>
            <person name="Koval S.F."/>
            <person name="Razvi H."/>
            <person name="Bjazevic J."/>
            <person name="Burton J.P."/>
        </authorList>
    </citation>
    <scope>NUCLEOTIDE SEQUENCE</scope>
    <source>
        <strain evidence="11">WoOx3</strain>
    </source>
</reference>
<keyword evidence="4 9" id="KW-1133">Transmembrane helix</keyword>
<keyword evidence="5 9" id="KW-0472">Membrane</keyword>
<feature type="binding site" evidence="8">
    <location>
        <position position="492"/>
    </location>
    <ligand>
        <name>Mn(2+)</name>
        <dbReference type="ChEBI" id="CHEBI:29035"/>
    </ligand>
</feature>
<feature type="transmembrane region" description="Helical" evidence="9">
    <location>
        <begin position="85"/>
        <end position="105"/>
    </location>
</feature>
<keyword evidence="12" id="KW-1185">Reference proteome</keyword>
<keyword evidence="7" id="KW-0464">Manganese</keyword>
<feature type="transmembrane region" description="Helical" evidence="9">
    <location>
        <begin position="178"/>
        <end position="198"/>
    </location>
</feature>
<dbReference type="GO" id="GO:0046872">
    <property type="term" value="F:metal ion binding"/>
    <property type="evidence" value="ECO:0007669"/>
    <property type="project" value="UniProtKB-KW"/>
</dbReference>
<evidence type="ECO:0000256" key="1">
    <source>
        <dbReference type="ARBA" id="ARBA00004651"/>
    </source>
</evidence>
<name>A0A9E9LZV5_9BURK</name>
<dbReference type="InterPro" id="IPR017850">
    <property type="entry name" value="Alkaline_phosphatase_core_sf"/>
</dbReference>
<feature type="binding site" evidence="8">
    <location>
        <position position="491"/>
    </location>
    <ligand>
        <name>Mn(2+)</name>
        <dbReference type="ChEBI" id="CHEBI:29035"/>
    </ligand>
</feature>
<feature type="domain" description="Sulfatase N-terminal" evidence="10">
    <location>
        <begin position="270"/>
        <end position="546"/>
    </location>
</feature>
<feature type="binding site" evidence="7">
    <location>
        <position position="437"/>
    </location>
    <ligand>
        <name>substrate</name>
    </ligand>
</feature>
<accession>A0A9E9LZV5</accession>
<dbReference type="SUPFAM" id="SSF53649">
    <property type="entry name" value="Alkaline phosphatase-like"/>
    <property type="match status" value="1"/>
</dbReference>
<dbReference type="PANTHER" id="PTHR47371">
    <property type="entry name" value="LIPOTEICHOIC ACID SYNTHASE"/>
    <property type="match status" value="1"/>
</dbReference>
<dbReference type="AlphaFoldDB" id="A0A9E9LZV5"/>
<keyword evidence="7" id="KW-0479">Metal-binding</keyword>
<feature type="active site" evidence="6">
    <location>
        <position position="318"/>
    </location>
</feature>
<dbReference type="InterPro" id="IPR012160">
    <property type="entry name" value="LtaS-like"/>
</dbReference>
<organism evidence="11 12">
    <name type="scientific">Oxalobacter vibrioformis</name>
    <dbReference type="NCBI Taxonomy" id="933080"/>
    <lineage>
        <taxon>Bacteria</taxon>
        <taxon>Pseudomonadati</taxon>
        <taxon>Pseudomonadota</taxon>
        <taxon>Betaproteobacteria</taxon>
        <taxon>Burkholderiales</taxon>
        <taxon>Oxalobacteraceae</taxon>
        <taxon>Oxalobacter</taxon>
    </lineage>
</organism>
<dbReference type="InterPro" id="IPR000917">
    <property type="entry name" value="Sulfatase_N"/>
</dbReference>
<feature type="binding site" evidence="8">
    <location>
        <position position="278"/>
    </location>
    <ligand>
        <name>Mn(2+)</name>
        <dbReference type="ChEBI" id="CHEBI:29035"/>
    </ligand>
</feature>
<evidence type="ECO:0000259" key="10">
    <source>
        <dbReference type="Pfam" id="PF00884"/>
    </source>
</evidence>
<evidence type="ECO:0000313" key="11">
    <source>
        <dbReference type="EMBL" id="WAW10584.1"/>
    </source>
</evidence>
<dbReference type="CDD" id="cd16015">
    <property type="entry name" value="LTA_synthase"/>
    <property type="match status" value="1"/>
</dbReference>